<dbReference type="Proteomes" id="UP000018721">
    <property type="component" value="Unassembled WGS sequence"/>
</dbReference>
<reference evidence="3 4" key="1">
    <citation type="submission" date="2013-11" db="EMBL/GenBank/DDBJ databases">
        <title>The Genome Sequence of Phytophthora parasitica P1569.</title>
        <authorList>
            <consortium name="The Broad Institute Genomics Platform"/>
            <person name="Russ C."/>
            <person name="Tyler B."/>
            <person name="Panabieres F."/>
            <person name="Shan W."/>
            <person name="Tripathy S."/>
            <person name="Grunwald N."/>
            <person name="Machado M."/>
            <person name="Johnson C.S."/>
            <person name="Arredondo F."/>
            <person name="Hong C."/>
            <person name="Coffey M."/>
            <person name="Young S.K."/>
            <person name="Zeng Q."/>
            <person name="Gargeya S."/>
            <person name="Fitzgerald M."/>
            <person name="Abouelleil A."/>
            <person name="Alvarado L."/>
            <person name="Chapman S.B."/>
            <person name="Gainer-Dewar J."/>
            <person name="Goldberg J."/>
            <person name="Griggs A."/>
            <person name="Gujja S."/>
            <person name="Hansen M."/>
            <person name="Howarth C."/>
            <person name="Imamovic A."/>
            <person name="Ireland A."/>
            <person name="Larimer J."/>
            <person name="McCowan C."/>
            <person name="Murphy C."/>
            <person name="Pearson M."/>
            <person name="Poon T.W."/>
            <person name="Priest M."/>
            <person name="Roberts A."/>
            <person name="Saif S."/>
            <person name="Shea T."/>
            <person name="Sykes S."/>
            <person name="Wortman J."/>
            <person name="Nusbaum C."/>
            <person name="Birren B."/>
        </authorList>
    </citation>
    <scope>NUCLEOTIDE SEQUENCE [LARGE SCALE GENOMIC DNA]</scope>
    <source>
        <strain evidence="3 4">P1569</strain>
    </source>
</reference>
<dbReference type="AlphaFoldDB" id="V9ETI3"/>
<evidence type="ECO:0000256" key="1">
    <source>
        <dbReference type="SAM" id="MobiDB-lite"/>
    </source>
</evidence>
<evidence type="ECO:0000313" key="4">
    <source>
        <dbReference type="Proteomes" id="UP000018721"/>
    </source>
</evidence>
<comment type="caution">
    <text evidence="3">The sequence shown here is derived from an EMBL/GenBank/DDBJ whole genome shotgun (WGS) entry which is preliminary data.</text>
</comment>
<organism evidence="3 4">
    <name type="scientific">Phytophthora nicotianae P1569</name>
    <dbReference type="NCBI Taxonomy" id="1317065"/>
    <lineage>
        <taxon>Eukaryota</taxon>
        <taxon>Sar</taxon>
        <taxon>Stramenopiles</taxon>
        <taxon>Oomycota</taxon>
        <taxon>Peronosporomycetes</taxon>
        <taxon>Peronosporales</taxon>
        <taxon>Peronosporaceae</taxon>
        <taxon>Phytophthora</taxon>
    </lineage>
</organism>
<evidence type="ECO:0000256" key="2">
    <source>
        <dbReference type="SAM" id="SignalP"/>
    </source>
</evidence>
<sequence>MKTLLLLLLACTLTPSAVFGHGYIVNPEMTWVVNPFYDKNAPAAFYDASSTFGQNPLDIYPNLRHIVAQDTPYTNIPLIAANANKNCGMTSTTGPTRTISGYLKFDVDPSALHEGPCEVWVDDVRTMVARSCKTTYTGRPWNIPVDMTKCTRSTCVVQFIWIGTHNPTYEVFKNCFPVASGTTTSQALSTQAPTTQAPATQAPTTSPTSCTNVAQNGASMVTVASALRGVAQTRTQFTTVTVNAQGVVRWPVLRWPPTEAVVAPAMEACTVRAPSAVANMATVEWGHHGATTTPTPSTTEETAPSAFRVLQKYSQLSKHRTSLHLQITFF</sequence>
<feature type="region of interest" description="Disordered" evidence="1">
    <location>
        <begin position="187"/>
        <end position="207"/>
    </location>
</feature>
<dbReference type="OrthoDB" id="125787at2759"/>
<feature type="signal peptide" evidence="2">
    <location>
        <begin position="1"/>
        <end position="20"/>
    </location>
</feature>
<dbReference type="EMBL" id="ANIZ01002080">
    <property type="protein sequence ID" value="ETI42600.1"/>
    <property type="molecule type" value="Genomic_DNA"/>
</dbReference>
<name>V9ETI3_PHYNI</name>
<gene>
    <name evidence="3" type="ORF">F443_12280</name>
</gene>
<keyword evidence="2" id="KW-0732">Signal</keyword>
<keyword evidence="4" id="KW-1185">Reference proteome</keyword>
<accession>V9ETI3</accession>
<protein>
    <recommendedName>
        <fullName evidence="5">Chitin-binding type-4 domain-containing protein</fullName>
    </recommendedName>
</protein>
<proteinExistence type="predicted"/>
<evidence type="ECO:0000313" key="3">
    <source>
        <dbReference type="EMBL" id="ETI42600.1"/>
    </source>
</evidence>
<dbReference type="HOGENOM" id="CLU_843265_0_0_1"/>
<dbReference type="eggNOG" id="ENOG502SKUP">
    <property type="taxonomic scope" value="Eukaryota"/>
</dbReference>
<feature type="chain" id="PRO_5004774461" description="Chitin-binding type-4 domain-containing protein" evidence="2">
    <location>
        <begin position="21"/>
        <end position="330"/>
    </location>
</feature>
<evidence type="ECO:0008006" key="5">
    <source>
        <dbReference type="Google" id="ProtNLM"/>
    </source>
</evidence>